<gene>
    <name evidence="2" type="ORF">H8L67_01190</name>
</gene>
<organism evidence="2 3">
    <name type="scientific">Lysobacter soyae</name>
    <dbReference type="NCBI Taxonomy" id="2764185"/>
    <lineage>
        <taxon>Bacteria</taxon>
        <taxon>Pseudomonadati</taxon>
        <taxon>Pseudomonadota</taxon>
        <taxon>Gammaproteobacteria</taxon>
        <taxon>Lysobacterales</taxon>
        <taxon>Lysobacteraceae</taxon>
        <taxon>Lysobacter</taxon>
    </lineage>
</organism>
<name>A0ABX8WQR6_9GAMM</name>
<dbReference type="Pfam" id="PF00561">
    <property type="entry name" value="Abhydrolase_1"/>
    <property type="match status" value="1"/>
</dbReference>
<dbReference type="Proteomes" id="UP000824755">
    <property type="component" value="Chromosome"/>
</dbReference>
<dbReference type="SUPFAM" id="SSF53474">
    <property type="entry name" value="alpha/beta-Hydrolases"/>
    <property type="match status" value="1"/>
</dbReference>
<protein>
    <submittedName>
        <fullName evidence="2">Alpha/beta hydrolase</fullName>
    </submittedName>
</protein>
<dbReference type="InterPro" id="IPR000639">
    <property type="entry name" value="Epox_hydrolase-like"/>
</dbReference>
<dbReference type="PRINTS" id="PR00412">
    <property type="entry name" value="EPOXHYDRLASE"/>
</dbReference>
<dbReference type="GO" id="GO:0016787">
    <property type="term" value="F:hydrolase activity"/>
    <property type="evidence" value="ECO:0007669"/>
    <property type="project" value="UniProtKB-KW"/>
</dbReference>
<dbReference type="PRINTS" id="PR00111">
    <property type="entry name" value="ABHYDROLASE"/>
</dbReference>
<dbReference type="InterPro" id="IPR050471">
    <property type="entry name" value="AB_hydrolase"/>
</dbReference>
<sequence length="275" mass="29483">MTAPNTAEARVRLHVEDTGGDGAVVVLIHGWPLSGASWQAQTTALQDAGYRVIAYDRRGFGQSDKPATGYDYDTLSDDLADLLDSRDVRDATLVGFSMGGGEVARYVARHGTARLAKVVFAAAIPPFMMKTADNPEGAMTPSAEADMEAGLKKDRAAFFDQFTRTFFSVDGELKVTEAQRQAAITLCHQSDPNAAVQCMHAFSETDFRDDLNKVDVPALILHGDADVIVPLEHSGALTHARIPGSELVLLNGAPHGCNVSHAQAFNDALLAFLKK</sequence>
<dbReference type="InterPro" id="IPR000073">
    <property type="entry name" value="AB_hydrolase_1"/>
</dbReference>
<evidence type="ECO:0000313" key="2">
    <source>
        <dbReference type="EMBL" id="QYR53168.1"/>
    </source>
</evidence>
<dbReference type="Gene3D" id="3.40.50.1820">
    <property type="entry name" value="alpha/beta hydrolase"/>
    <property type="match status" value="1"/>
</dbReference>
<keyword evidence="2" id="KW-0378">Hydrolase</keyword>
<keyword evidence="3" id="KW-1185">Reference proteome</keyword>
<dbReference type="PANTHER" id="PTHR43433">
    <property type="entry name" value="HYDROLASE, ALPHA/BETA FOLD FAMILY PROTEIN"/>
    <property type="match status" value="1"/>
</dbReference>
<dbReference type="RefSeq" id="WP_220379986.1">
    <property type="nucleotide sequence ID" value="NZ_CP080544.1"/>
</dbReference>
<evidence type="ECO:0000259" key="1">
    <source>
        <dbReference type="Pfam" id="PF00561"/>
    </source>
</evidence>
<feature type="domain" description="AB hydrolase-1" evidence="1">
    <location>
        <begin position="24"/>
        <end position="255"/>
    </location>
</feature>
<proteinExistence type="predicted"/>
<evidence type="ECO:0000313" key="3">
    <source>
        <dbReference type="Proteomes" id="UP000824755"/>
    </source>
</evidence>
<reference evidence="2 3" key="1">
    <citation type="submission" date="2021-08" db="EMBL/GenBank/DDBJ databases">
        <title>Lysobacter sp. strain CJ11 Genome sequencing and assembly.</title>
        <authorList>
            <person name="Kim I."/>
        </authorList>
    </citation>
    <scope>NUCLEOTIDE SEQUENCE [LARGE SCALE GENOMIC DNA]</scope>
    <source>
        <strain evidence="2 3">CJ11</strain>
    </source>
</reference>
<dbReference type="EMBL" id="CP080544">
    <property type="protein sequence ID" value="QYR53168.1"/>
    <property type="molecule type" value="Genomic_DNA"/>
</dbReference>
<accession>A0ABX8WQR6</accession>
<dbReference type="InterPro" id="IPR029058">
    <property type="entry name" value="AB_hydrolase_fold"/>
</dbReference>
<dbReference type="PANTHER" id="PTHR43433:SF4">
    <property type="entry name" value="NON-HEME CHLOROPEROXIDASE-RELATED"/>
    <property type="match status" value="1"/>
</dbReference>